<evidence type="ECO:0000313" key="1">
    <source>
        <dbReference type="EMBL" id="QHU32873.1"/>
    </source>
</evidence>
<dbReference type="AlphaFoldDB" id="A0A6C0LR25"/>
<reference evidence="1" key="1">
    <citation type="journal article" date="2020" name="Nature">
        <title>Giant virus diversity and host interactions through global metagenomics.</title>
        <authorList>
            <person name="Schulz F."/>
            <person name="Roux S."/>
            <person name="Paez-Espino D."/>
            <person name="Jungbluth S."/>
            <person name="Walsh D.A."/>
            <person name="Denef V.J."/>
            <person name="McMahon K.D."/>
            <person name="Konstantinidis K.T."/>
            <person name="Eloe-Fadrosh E.A."/>
            <person name="Kyrpides N.C."/>
            <person name="Woyke T."/>
        </authorList>
    </citation>
    <scope>NUCLEOTIDE SEQUENCE</scope>
    <source>
        <strain evidence="1">GVMAG-S-1014582-52</strain>
    </source>
</reference>
<sequence>MKQLSILYKDIIRKNNLFHHLIISLNGVENIEYDFHYSKITDKNVKMLEECYTFKLLG</sequence>
<name>A0A6C0LR25_9ZZZZ</name>
<protein>
    <submittedName>
        <fullName evidence="1">Uncharacterized protein</fullName>
    </submittedName>
</protein>
<organism evidence="1">
    <name type="scientific">viral metagenome</name>
    <dbReference type="NCBI Taxonomy" id="1070528"/>
    <lineage>
        <taxon>unclassified sequences</taxon>
        <taxon>metagenomes</taxon>
        <taxon>organismal metagenomes</taxon>
    </lineage>
</organism>
<accession>A0A6C0LR25</accession>
<proteinExistence type="predicted"/>
<dbReference type="EMBL" id="MN740556">
    <property type="protein sequence ID" value="QHU32873.1"/>
    <property type="molecule type" value="Genomic_DNA"/>
</dbReference>